<dbReference type="EMBL" id="VHSH01000002">
    <property type="protein sequence ID" value="TQV81850.1"/>
    <property type="molecule type" value="Genomic_DNA"/>
</dbReference>
<evidence type="ECO:0000259" key="1">
    <source>
        <dbReference type="Pfam" id="PF13649"/>
    </source>
</evidence>
<keyword evidence="2" id="KW-0808">Transferase</keyword>
<name>A0A545TXC2_9PROT</name>
<dbReference type="InterPro" id="IPR029063">
    <property type="entry name" value="SAM-dependent_MTases_sf"/>
</dbReference>
<evidence type="ECO:0000313" key="2">
    <source>
        <dbReference type="EMBL" id="TQV81850.1"/>
    </source>
</evidence>
<gene>
    <name evidence="2" type="ORF">FKG95_06315</name>
</gene>
<dbReference type="Gene3D" id="3.40.50.150">
    <property type="entry name" value="Vaccinia Virus protein VP39"/>
    <property type="match status" value="1"/>
</dbReference>
<accession>A0A545TXC2</accession>
<dbReference type="Pfam" id="PF13649">
    <property type="entry name" value="Methyltransf_25"/>
    <property type="match status" value="1"/>
</dbReference>
<reference evidence="2 3" key="1">
    <citation type="submission" date="2019-06" db="EMBL/GenBank/DDBJ databases">
        <title>Whole genome sequence for Rhodospirillaceae sp. R148.</title>
        <authorList>
            <person name="Wang G."/>
        </authorList>
    </citation>
    <scope>NUCLEOTIDE SEQUENCE [LARGE SCALE GENOMIC DNA]</scope>
    <source>
        <strain evidence="2 3">R148</strain>
    </source>
</reference>
<keyword evidence="3" id="KW-1185">Reference proteome</keyword>
<dbReference type="GO" id="GO:0032259">
    <property type="term" value="P:methylation"/>
    <property type="evidence" value="ECO:0007669"/>
    <property type="project" value="UniProtKB-KW"/>
</dbReference>
<evidence type="ECO:0000313" key="3">
    <source>
        <dbReference type="Proteomes" id="UP000315252"/>
    </source>
</evidence>
<proteinExistence type="predicted"/>
<organism evidence="2 3">
    <name type="scientific">Denitrobaculum tricleocarpae</name>
    <dbReference type="NCBI Taxonomy" id="2591009"/>
    <lineage>
        <taxon>Bacteria</taxon>
        <taxon>Pseudomonadati</taxon>
        <taxon>Pseudomonadota</taxon>
        <taxon>Alphaproteobacteria</taxon>
        <taxon>Rhodospirillales</taxon>
        <taxon>Rhodospirillaceae</taxon>
        <taxon>Denitrobaculum</taxon>
    </lineage>
</organism>
<dbReference type="GO" id="GO:0008168">
    <property type="term" value="F:methyltransferase activity"/>
    <property type="evidence" value="ECO:0007669"/>
    <property type="project" value="UniProtKB-KW"/>
</dbReference>
<protein>
    <submittedName>
        <fullName evidence="2">Class I SAM-dependent methyltransferase</fullName>
    </submittedName>
</protein>
<feature type="domain" description="Methyltransferase" evidence="1">
    <location>
        <begin position="70"/>
        <end position="165"/>
    </location>
</feature>
<dbReference type="CDD" id="cd02440">
    <property type="entry name" value="AdoMet_MTases"/>
    <property type="match status" value="1"/>
</dbReference>
<sequence length="275" mass="30479">MTDPTQPPAGLTDDGLRAANQAGWNEAAEHHRAHPQFAELLANFARPGFSCLDEVATTRLKMLGVSGQSVAQLCCNNARELLSIRNMGAGRCVGFDFSQAFLDQGRELAAAAGQDLEFVQTEITAIPPGYDENFDLAVMTIGVLGWMPDLSAFFATVARVLKPGGRMFLYEDHPILNMYPDGEQSMPPQPDESYFRSAPYREDSGLDYWSGKSYDAQPVYWTFHKMSDIIMGVVGNGFRIEDFEELPLDIGNRPTFENQPEQLPLSYILIARKGN</sequence>
<dbReference type="OrthoDB" id="8385759at2"/>
<dbReference type="AlphaFoldDB" id="A0A545TXC2"/>
<dbReference type="SUPFAM" id="SSF53335">
    <property type="entry name" value="S-adenosyl-L-methionine-dependent methyltransferases"/>
    <property type="match status" value="1"/>
</dbReference>
<comment type="caution">
    <text evidence="2">The sequence shown here is derived from an EMBL/GenBank/DDBJ whole genome shotgun (WGS) entry which is preliminary data.</text>
</comment>
<dbReference type="RefSeq" id="WP_142895481.1">
    <property type="nucleotide sequence ID" value="NZ_ML660053.1"/>
</dbReference>
<keyword evidence="2" id="KW-0489">Methyltransferase</keyword>
<dbReference type="InterPro" id="IPR041698">
    <property type="entry name" value="Methyltransf_25"/>
</dbReference>
<dbReference type="Proteomes" id="UP000315252">
    <property type="component" value="Unassembled WGS sequence"/>
</dbReference>